<reference evidence="2 3" key="1">
    <citation type="submission" date="2018-02" db="EMBL/GenBank/DDBJ databases">
        <title>Genome sequence of the basidiomycete white-rot fungus Phlebia centrifuga.</title>
        <authorList>
            <person name="Granchi Z."/>
            <person name="Peng M."/>
            <person name="de Vries R.P."/>
            <person name="Hilden K."/>
            <person name="Makela M.R."/>
            <person name="Grigoriev I."/>
            <person name="Riley R."/>
        </authorList>
    </citation>
    <scope>NUCLEOTIDE SEQUENCE [LARGE SCALE GENOMIC DNA]</scope>
    <source>
        <strain evidence="2 3">FBCC195</strain>
    </source>
</reference>
<proteinExistence type="predicted"/>
<keyword evidence="3" id="KW-1185">Reference proteome</keyword>
<dbReference type="AlphaFoldDB" id="A0A2R6NJ40"/>
<comment type="caution">
    <text evidence="2">The sequence shown here is derived from an EMBL/GenBank/DDBJ whole genome shotgun (WGS) entry which is preliminary data.</text>
</comment>
<feature type="compositionally biased region" description="Acidic residues" evidence="1">
    <location>
        <begin position="123"/>
        <end position="139"/>
    </location>
</feature>
<dbReference type="OrthoDB" id="166907at2759"/>
<sequence length="139" mass="15100">MTPPPPLTALDKFMGVFIPIAEREYESEKLVFGSNGEGNGGGEIVVEVLTRDSDGSGRRKGVERTLEGWSIARSSCELSDLESLRPLFKRKKGTNMSMHLTDPLSDTPSAISIPTGAILYDPDSADDIDDDDPDEDLDL</sequence>
<feature type="region of interest" description="Disordered" evidence="1">
    <location>
        <begin position="97"/>
        <end position="139"/>
    </location>
</feature>
<feature type="compositionally biased region" description="Polar residues" evidence="1">
    <location>
        <begin position="97"/>
        <end position="112"/>
    </location>
</feature>
<accession>A0A2R6NJ40</accession>
<organism evidence="2 3">
    <name type="scientific">Hermanssonia centrifuga</name>
    <dbReference type="NCBI Taxonomy" id="98765"/>
    <lineage>
        <taxon>Eukaryota</taxon>
        <taxon>Fungi</taxon>
        <taxon>Dikarya</taxon>
        <taxon>Basidiomycota</taxon>
        <taxon>Agaricomycotina</taxon>
        <taxon>Agaricomycetes</taxon>
        <taxon>Polyporales</taxon>
        <taxon>Meruliaceae</taxon>
        <taxon>Hermanssonia</taxon>
    </lineage>
</organism>
<dbReference type="Proteomes" id="UP000186601">
    <property type="component" value="Unassembled WGS sequence"/>
</dbReference>
<name>A0A2R6NJ40_9APHY</name>
<dbReference type="EMBL" id="MLYV02001192">
    <property type="protein sequence ID" value="PSR72374.1"/>
    <property type="molecule type" value="Genomic_DNA"/>
</dbReference>
<evidence type="ECO:0000313" key="3">
    <source>
        <dbReference type="Proteomes" id="UP000186601"/>
    </source>
</evidence>
<evidence type="ECO:0008006" key="4">
    <source>
        <dbReference type="Google" id="ProtNLM"/>
    </source>
</evidence>
<dbReference type="STRING" id="98765.A0A2R6NJ40"/>
<evidence type="ECO:0000313" key="2">
    <source>
        <dbReference type="EMBL" id="PSR72374.1"/>
    </source>
</evidence>
<gene>
    <name evidence="2" type="ORF">PHLCEN_2v11717</name>
</gene>
<evidence type="ECO:0000256" key="1">
    <source>
        <dbReference type="SAM" id="MobiDB-lite"/>
    </source>
</evidence>
<protein>
    <recommendedName>
        <fullName evidence="4">Elongator complex protein 5</fullName>
    </recommendedName>
</protein>